<evidence type="ECO:0000313" key="1">
    <source>
        <dbReference type="EMBL" id="SMD13547.1"/>
    </source>
</evidence>
<dbReference type="GO" id="GO:0016740">
    <property type="term" value="F:transferase activity"/>
    <property type="evidence" value="ECO:0007669"/>
    <property type="project" value="UniProtKB-KW"/>
</dbReference>
<dbReference type="AlphaFoldDB" id="A0A1W2EV19"/>
<gene>
    <name evidence="1" type="ORF">SAMN04488500_13129</name>
</gene>
<reference evidence="1 2" key="1">
    <citation type="submission" date="2017-04" db="EMBL/GenBank/DDBJ databases">
        <authorList>
            <person name="Afonso C.L."/>
            <person name="Miller P.J."/>
            <person name="Scott M.A."/>
            <person name="Spackman E."/>
            <person name="Goraichik I."/>
            <person name="Dimitrov K.M."/>
            <person name="Suarez D.L."/>
            <person name="Swayne D.E."/>
        </authorList>
    </citation>
    <scope>NUCLEOTIDE SEQUENCE [LARGE SCALE GENOMIC DNA]</scope>
    <source>
        <strain evidence="1 2">DSM 5090</strain>
    </source>
</reference>
<protein>
    <submittedName>
        <fullName evidence="1">Glycosyltransferase involved in cell wall bisynthesis</fullName>
    </submittedName>
</protein>
<accession>A0A1W2EV19</accession>
<keyword evidence="2" id="KW-1185">Reference proteome</keyword>
<name>A0A1W2EV19_9FIRM</name>
<dbReference type="SUPFAM" id="SSF53448">
    <property type="entry name" value="Nucleotide-diphospho-sugar transferases"/>
    <property type="match status" value="1"/>
</dbReference>
<dbReference type="Gene3D" id="3.40.50.2000">
    <property type="entry name" value="Glycogen Phosphorylase B"/>
    <property type="match status" value="1"/>
</dbReference>
<evidence type="ECO:0000313" key="2">
    <source>
        <dbReference type="Proteomes" id="UP000192738"/>
    </source>
</evidence>
<sequence>MSKNLGQCVRLCKEADYFAFCEGDDYWIPVDKLQTQMEFLINNPRCSICFNSIIIYYENEKRYELYQTHQQLQQTIYTTKDLVLSNFIGNFSCCFYNAKFIKFLENQLFDNLFTVDWMFNIVYSEFGDIGYINKPMSIYRKHSNGIWSSMNLANQAHKLIQYIDEYNKFLNYRHDAEFTKYRNKCLCDTNCESFQLVIVDDVFPHPISSFRYQEFLSYLQAFDSVKIFTSGASVKCLGNQSIDDLIINFKREYPDFTNNIEKYNNRTFQNMKCNLLYFVFLSNAYTYLRSAEVRQIPFVFTLYPGGAFALNNPSSDAKLRRVVSSPYFRRVIVTQKITYDYLINNKFCTPEQIEYLFGVVTPLDRLKKDCICKIHYGFEKDRLDICFVAHRYTAHGEDKGYDVFIKVAKLLFYKYNNVYFHVVGSFNDQIIDVSTIKDRITFYGVQQQEWFDEFYRDKDIILSPNISGRIFAGSFDGFPTASCTDAGLRKVAIFCTDPLNLNNCNFIEGEEIVIIEYDVDNIIEKLSYYYDHPDKLRGVCEKGYAKIRDNYSYEKQIRPRIDLITKELKGI</sequence>
<dbReference type="OrthoDB" id="199095at2"/>
<organism evidence="1 2">
    <name type="scientific">Sporomusa malonica</name>
    <dbReference type="NCBI Taxonomy" id="112901"/>
    <lineage>
        <taxon>Bacteria</taxon>
        <taxon>Bacillati</taxon>
        <taxon>Bacillota</taxon>
        <taxon>Negativicutes</taxon>
        <taxon>Selenomonadales</taxon>
        <taxon>Sporomusaceae</taxon>
        <taxon>Sporomusa</taxon>
    </lineage>
</organism>
<dbReference type="Proteomes" id="UP000192738">
    <property type="component" value="Unassembled WGS sequence"/>
</dbReference>
<dbReference type="EMBL" id="FWXI01000031">
    <property type="protein sequence ID" value="SMD13547.1"/>
    <property type="molecule type" value="Genomic_DNA"/>
</dbReference>
<dbReference type="SUPFAM" id="SSF53756">
    <property type="entry name" value="UDP-Glycosyltransferase/glycogen phosphorylase"/>
    <property type="match status" value="1"/>
</dbReference>
<keyword evidence="1" id="KW-0808">Transferase</keyword>
<dbReference type="STRING" id="112901.SAMN04488500_13129"/>
<proteinExistence type="predicted"/>
<dbReference type="InterPro" id="IPR029044">
    <property type="entry name" value="Nucleotide-diphossugar_trans"/>
</dbReference>
<dbReference type="Gene3D" id="3.90.550.10">
    <property type="entry name" value="Spore Coat Polysaccharide Biosynthesis Protein SpsA, Chain A"/>
    <property type="match status" value="1"/>
</dbReference>